<dbReference type="STRING" id="86049.A0A1C1CQC4"/>
<accession>A0A1C1CQC4</accession>
<dbReference type="VEuPathDB" id="FungiDB:G647_05321"/>
<evidence type="ECO:0000313" key="3">
    <source>
        <dbReference type="Proteomes" id="UP000094526"/>
    </source>
</evidence>
<dbReference type="OrthoDB" id="4161384at2759"/>
<proteinExistence type="predicted"/>
<sequence>MSVVGISPSDLVNGFLEQPRGVVEALKDEDGSEQQAAAALTSLEHELAAVDGLEAFLDSVQDEARPLKDGPGPRPGSTPS</sequence>
<evidence type="ECO:0000256" key="1">
    <source>
        <dbReference type="SAM" id="MobiDB-lite"/>
    </source>
</evidence>
<reference evidence="3" key="1">
    <citation type="submission" date="2015-07" db="EMBL/GenBank/DDBJ databases">
        <authorList>
            <person name="Teixeira M.M."/>
            <person name="Souza R.C."/>
            <person name="Almeida L.G."/>
            <person name="Vicente V.A."/>
            <person name="de Hoog S."/>
            <person name="Bocca A.L."/>
            <person name="de Almeida S.R."/>
            <person name="Vasconcelos A.T."/>
            <person name="Felipe M.S."/>
        </authorList>
    </citation>
    <scope>NUCLEOTIDE SEQUENCE [LARGE SCALE GENOMIC DNA]</scope>
    <source>
        <strain evidence="3">KSF</strain>
    </source>
</reference>
<evidence type="ECO:0000313" key="2">
    <source>
        <dbReference type="EMBL" id="OCT50696.1"/>
    </source>
</evidence>
<feature type="region of interest" description="Disordered" evidence="1">
    <location>
        <begin position="60"/>
        <end position="80"/>
    </location>
</feature>
<gene>
    <name evidence="2" type="ORF">CLCR_07835</name>
</gene>
<dbReference type="VEuPathDB" id="FungiDB:CLCR_07835"/>
<comment type="caution">
    <text evidence="2">The sequence shown here is derived from an EMBL/GenBank/DDBJ whole genome shotgun (WGS) entry which is preliminary data.</text>
</comment>
<organism evidence="2 3">
    <name type="scientific">Cladophialophora carrionii</name>
    <dbReference type="NCBI Taxonomy" id="86049"/>
    <lineage>
        <taxon>Eukaryota</taxon>
        <taxon>Fungi</taxon>
        <taxon>Dikarya</taxon>
        <taxon>Ascomycota</taxon>
        <taxon>Pezizomycotina</taxon>
        <taxon>Eurotiomycetes</taxon>
        <taxon>Chaetothyriomycetidae</taxon>
        <taxon>Chaetothyriales</taxon>
        <taxon>Herpotrichiellaceae</taxon>
        <taxon>Cladophialophora</taxon>
    </lineage>
</organism>
<name>A0A1C1CQC4_9EURO</name>
<protein>
    <submittedName>
        <fullName evidence="2">Uncharacterized protein</fullName>
    </submittedName>
</protein>
<dbReference type="AlphaFoldDB" id="A0A1C1CQC4"/>
<dbReference type="Proteomes" id="UP000094526">
    <property type="component" value="Unassembled WGS sequence"/>
</dbReference>
<dbReference type="EMBL" id="LGRB01000010">
    <property type="protein sequence ID" value="OCT50696.1"/>
    <property type="molecule type" value="Genomic_DNA"/>
</dbReference>
<keyword evidence="3" id="KW-1185">Reference proteome</keyword>